<dbReference type="EMBL" id="GGEC01067773">
    <property type="protein sequence ID" value="MBX48257.1"/>
    <property type="molecule type" value="Transcribed_RNA"/>
</dbReference>
<dbReference type="AlphaFoldDB" id="A0A2P2P0I7"/>
<sequence length="34" mass="4032">MSLQETTQMGTEGKREMVIEWSESYVCEVSFCRR</sequence>
<reference evidence="1" key="1">
    <citation type="submission" date="2018-02" db="EMBL/GenBank/DDBJ databases">
        <title>Rhizophora mucronata_Transcriptome.</title>
        <authorList>
            <person name="Meera S.P."/>
            <person name="Sreeshan A."/>
            <person name="Augustine A."/>
        </authorList>
    </citation>
    <scope>NUCLEOTIDE SEQUENCE</scope>
    <source>
        <tissue evidence="1">Leaf</tissue>
    </source>
</reference>
<name>A0A2P2P0I7_RHIMU</name>
<protein>
    <submittedName>
        <fullName evidence="1">Uncharacterized protein</fullName>
    </submittedName>
</protein>
<proteinExistence type="predicted"/>
<organism evidence="1">
    <name type="scientific">Rhizophora mucronata</name>
    <name type="common">Asiatic mangrove</name>
    <dbReference type="NCBI Taxonomy" id="61149"/>
    <lineage>
        <taxon>Eukaryota</taxon>
        <taxon>Viridiplantae</taxon>
        <taxon>Streptophyta</taxon>
        <taxon>Embryophyta</taxon>
        <taxon>Tracheophyta</taxon>
        <taxon>Spermatophyta</taxon>
        <taxon>Magnoliopsida</taxon>
        <taxon>eudicotyledons</taxon>
        <taxon>Gunneridae</taxon>
        <taxon>Pentapetalae</taxon>
        <taxon>rosids</taxon>
        <taxon>fabids</taxon>
        <taxon>Malpighiales</taxon>
        <taxon>Rhizophoraceae</taxon>
        <taxon>Rhizophora</taxon>
    </lineage>
</organism>
<accession>A0A2P2P0I7</accession>
<evidence type="ECO:0000313" key="1">
    <source>
        <dbReference type="EMBL" id="MBX48257.1"/>
    </source>
</evidence>